<keyword evidence="1" id="KW-0812">Transmembrane</keyword>
<dbReference type="EMBL" id="CABMJJ010000009">
    <property type="protein sequence ID" value="VVC04230.1"/>
    <property type="molecule type" value="Genomic_DNA"/>
</dbReference>
<keyword evidence="1" id="KW-0472">Membrane</keyword>
<protein>
    <recommendedName>
        <fullName evidence="4">Carboxypeptidase regulatory-like domain protein</fullName>
    </recommendedName>
</protein>
<feature type="transmembrane region" description="Helical" evidence="1">
    <location>
        <begin position="398"/>
        <end position="416"/>
    </location>
</feature>
<evidence type="ECO:0008006" key="4">
    <source>
        <dbReference type="Google" id="ProtNLM"/>
    </source>
</evidence>
<organism evidence="2 3">
    <name type="scientific">Candidatus Bilamarchaeum dharawalense</name>
    <dbReference type="NCBI Taxonomy" id="2885759"/>
    <lineage>
        <taxon>Archaea</taxon>
        <taxon>Candidatus Micrarchaeota</taxon>
        <taxon>Candidatus Micrarchaeia</taxon>
        <taxon>Candidatus Anstonellales</taxon>
        <taxon>Candidatus Bilamarchaeaceae</taxon>
        <taxon>Candidatus Bilamarchaeum</taxon>
    </lineage>
</organism>
<sequence>MNYRYIFLILILLQMSAVYADCIGYHEVFDVRVLDAKNRTVEGVVVQVKFDRGASFGDKYFTTQPLKTNSQGIVHYDILNQGTNTRVIDCNIVINVSIGGTSETKTIVVSEHGSTVNIWMSQLYPARFYVRDQYKSGLENSTVNVDVWGPGVTDSKGMVKGYLETGNHEYFASYLDASSSGTFEVKDDTDFEVIFPYYPVDIEITDDTGAPLNATLKLLDQTLVLPNGHFQYPKMFGQQVPFETEYLGVIVSGVIQPAIEPEIKIRYDTHAPTISEVKSLSEESRPRLSITATDTGIYASGLDVSSMKVTYKTEPSTENEAWHPAVVFTTAKNTFTAEFPEMAPNTIVKFRVEVKDKASNRAEIDGKFTTMVVQNPQNTTQNDSNPHTDPQQDQGIPLIYIIGGVFLLVLAVILVIKLKSKGTGGSS</sequence>
<dbReference type="Proteomes" id="UP000789941">
    <property type="component" value="Unassembled WGS sequence"/>
</dbReference>
<keyword evidence="1" id="KW-1133">Transmembrane helix</keyword>
<evidence type="ECO:0000313" key="3">
    <source>
        <dbReference type="Proteomes" id="UP000789941"/>
    </source>
</evidence>
<gene>
    <name evidence="2" type="ORF">LFW2832_00824</name>
</gene>
<proteinExistence type="predicted"/>
<evidence type="ECO:0000256" key="1">
    <source>
        <dbReference type="SAM" id="Phobius"/>
    </source>
</evidence>
<accession>A0A5E4LQL3</accession>
<dbReference type="AlphaFoldDB" id="A0A5E4LQL3"/>
<comment type="caution">
    <text evidence="2">The sequence shown here is derived from an EMBL/GenBank/DDBJ whole genome shotgun (WGS) entry which is preliminary data.</text>
</comment>
<evidence type="ECO:0000313" key="2">
    <source>
        <dbReference type="EMBL" id="VVC04230.1"/>
    </source>
</evidence>
<reference evidence="2 3" key="1">
    <citation type="submission" date="2019-08" db="EMBL/GenBank/DDBJ databases">
        <authorList>
            <person name="Vazquez-Campos X."/>
        </authorList>
    </citation>
    <scope>NUCLEOTIDE SEQUENCE [LARGE SCALE GENOMIC DNA]</scope>
    <source>
        <strain evidence="2">LFW-283_2</strain>
    </source>
</reference>
<name>A0A5E4LQL3_9ARCH</name>